<evidence type="ECO:0000313" key="1">
    <source>
        <dbReference type="EMBL" id="CBX91104.1"/>
    </source>
</evidence>
<dbReference type="Proteomes" id="UP000002668">
    <property type="component" value="Genome"/>
</dbReference>
<dbReference type="VEuPathDB" id="FungiDB:LEMA_P061380.1"/>
<dbReference type="AlphaFoldDB" id="E4ZIT3"/>
<dbReference type="RefSeq" id="XP_003834469.1">
    <property type="nucleotide sequence ID" value="XM_003834421.1"/>
</dbReference>
<protein>
    <submittedName>
        <fullName evidence="1">Predicted protein</fullName>
    </submittedName>
</protein>
<accession>E4ZIT3</accession>
<dbReference type="EMBL" id="FP929065">
    <property type="protein sequence ID" value="CBX91104.1"/>
    <property type="molecule type" value="Genomic_DNA"/>
</dbReference>
<evidence type="ECO:0000313" key="2">
    <source>
        <dbReference type="Proteomes" id="UP000002668"/>
    </source>
</evidence>
<dbReference type="HOGENOM" id="CLU_2923051_0_0_1"/>
<dbReference type="GeneID" id="13284278"/>
<sequence length="61" mass="6581">MPSVASRGLKLQAGVCEAEDHVFSGAKLAPFVASLANNPWNFDTKKPSPDAWLWVTAEPLL</sequence>
<organism evidence="2">
    <name type="scientific">Leptosphaeria maculans (strain JN3 / isolate v23.1.3 / race Av1-4-5-6-7-8)</name>
    <name type="common">Blackleg fungus</name>
    <name type="synonym">Phoma lingam</name>
    <dbReference type="NCBI Taxonomy" id="985895"/>
    <lineage>
        <taxon>Eukaryota</taxon>
        <taxon>Fungi</taxon>
        <taxon>Dikarya</taxon>
        <taxon>Ascomycota</taxon>
        <taxon>Pezizomycotina</taxon>
        <taxon>Dothideomycetes</taxon>
        <taxon>Pleosporomycetidae</taxon>
        <taxon>Pleosporales</taxon>
        <taxon>Pleosporineae</taxon>
        <taxon>Leptosphaeriaceae</taxon>
        <taxon>Plenodomus</taxon>
        <taxon>Plenodomus lingam/Leptosphaeria maculans species complex</taxon>
    </lineage>
</organism>
<keyword evidence="2" id="KW-1185">Reference proteome</keyword>
<dbReference type="InParanoid" id="E4ZIT3"/>
<reference evidence="2" key="1">
    <citation type="journal article" date="2011" name="Nat. Commun.">
        <title>Effector diversification within compartments of the Leptosphaeria maculans genome affected by Repeat-Induced Point mutations.</title>
        <authorList>
            <person name="Rouxel T."/>
            <person name="Grandaubert J."/>
            <person name="Hane J.K."/>
            <person name="Hoede C."/>
            <person name="van de Wouw A.P."/>
            <person name="Couloux A."/>
            <person name="Dominguez V."/>
            <person name="Anthouard V."/>
            <person name="Bally P."/>
            <person name="Bourras S."/>
            <person name="Cozijnsen A.J."/>
            <person name="Ciuffetti L.M."/>
            <person name="Degrave A."/>
            <person name="Dilmaghani A."/>
            <person name="Duret L."/>
            <person name="Fudal I."/>
            <person name="Goodwin S.B."/>
            <person name="Gout L."/>
            <person name="Glaser N."/>
            <person name="Linglin J."/>
            <person name="Kema G.H.J."/>
            <person name="Lapalu N."/>
            <person name="Lawrence C.B."/>
            <person name="May K."/>
            <person name="Meyer M."/>
            <person name="Ollivier B."/>
            <person name="Poulain J."/>
            <person name="Schoch C.L."/>
            <person name="Simon A."/>
            <person name="Spatafora J.W."/>
            <person name="Stachowiak A."/>
            <person name="Turgeon B.G."/>
            <person name="Tyler B.M."/>
            <person name="Vincent D."/>
            <person name="Weissenbach J."/>
            <person name="Amselem J."/>
            <person name="Quesneville H."/>
            <person name="Oliver R.P."/>
            <person name="Wincker P."/>
            <person name="Balesdent M.-H."/>
            <person name="Howlett B.J."/>
        </authorList>
    </citation>
    <scope>NUCLEOTIDE SEQUENCE [LARGE SCALE GENOMIC DNA]</scope>
    <source>
        <strain evidence="2">JN3 / isolate v23.1.3 / race Av1-4-5-6-7-8</strain>
    </source>
</reference>
<name>E4ZIT3_LEPMJ</name>
<proteinExistence type="predicted"/>
<gene>
    <name evidence="1" type="ORF">LEMA_P061380.1</name>
</gene>